<dbReference type="EMBL" id="LVHF01000028">
    <property type="protein sequence ID" value="OAN13773.1"/>
    <property type="molecule type" value="Genomic_DNA"/>
</dbReference>
<gene>
    <name evidence="1" type="ORF">A3K86_14525</name>
</gene>
<dbReference type="AlphaFoldDB" id="A0A178KAV4"/>
<reference evidence="1 2" key="1">
    <citation type="submission" date="2016-03" db="EMBL/GenBank/DDBJ databases">
        <title>Photobacterium proteolyticum sp. nov. a protease producing bacterium isolated from ocean sediments of Laizhou Bay.</title>
        <authorList>
            <person name="Li Y."/>
        </authorList>
    </citation>
    <scope>NUCLEOTIDE SEQUENCE [LARGE SCALE GENOMIC DNA]</scope>
    <source>
        <strain evidence="1 2">R-40508</strain>
    </source>
</reference>
<evidence type="ECO:0000313" key="1">
    <source>
        <dbReference type="EMBL" id="OAN13773.1"/>
    </source>
</evidence>
<dbReference type="Proteomes" id="UP000078503">
    <property type="component" value="Unassembled WGS sequence"/>
</dbReference>
<evidence type="ECO:0000313" key="2">
    <source>
        <dbReference type="Proteomes" id="UP000078503"/>
    </source>
</evidence>
<protein>
    <submittedName>
        <fullName evidence="1">Uncharacterized protein</fullName>
    </submittedName>
</protein>
<keyword evidence="2" id="KW-1185">Reference proteome</keyword>
<comment type="caution">
    <text evidence="1">The sequence shown here is derived from an EMBL/GenBank/DDBJ whole genome shotgun (WGS) entry which is preliminary data.</text>
</comment>
<accession>A0A178KAV4</accession>
<organism evidence="1 2">
    <name type="scientific">Photobacterium jeanii</name>
    <dbReference type="NCBI Taxonomy" id="858640"/>
    <lineage>
        <taxon>Bacteria</taxon>
        <taxon>Pseudomonadati</taxon>
        <taxon>Pseudomonadota</taxon>
        <taxon>Gammaproteobacteria</taxon>
        <taxon>Vibrionales</taxon>
        <taxon>Vibrionaceae</taxon>
        <taxon>Photobacterium</taxon>
    </lineage>
</organism>
<sequence length="164" mass="18753">MSWTAATENCFSTLQERCECGHLCTPSSYKHVKNIYYDAFGLVSHHEIYDQAKYEKKCDECRKVLTVHTLGVLSNKECLCRACAFKNNFKFEIKLIGNFFHNIDDLTHLNEALCEVGCDDADVRLRYGYAYLSFARKGNNFKSTLLNAVNQIESIEGLKCIVRA</sequence>
<name>A0A178KAV4_9GAMM</name>
<proteinExistence type="predicted"/>